<evidence type="ECO:0000313" key="3">
    <source>
        <dbReference type="EMBL" id="TGC35180.1"/>
    </source>
</evidence>
<organism evidence="3 4">
    <name type="scientific">Salmonella enterica subsp. enterica serovar Wernigerode</name>
    <dbReference type="NCBI Taxonomy" id="2565187"/>
    <lineage>
        <taxon>Bacteria</taxon>
        <taxon>Pseudomonadati</taxon>
        <taxon>Pseudomonadota</taxon>
        <taxon>Gammaproteobacteria</taxon>
        <taxon>Enterobacterales</taxon>
        <taxon>Enterobacteriaceae</taxon>
        <taxon>Salmonella</taxon>
    </lineage>
</organism>
<evidence type="ECO:0000259" key="2">
    <source>
        <dbReference type="Pfam" id="PF15657"/>
    </source>
</evidence>
<dbReference type="RefSeq" id="WP_079958642.1">
    <property type="nucleotide sequence ID" value="NZ_PYJU01000046.1"/>
</dbReference>
<gene>
    <name evidence="3" type="ORF">C9F01_09975</name>
</gene>
<protein>
    <recommendedName>
        <fullName evidence="2">HNH/Endo VII superfamily nuclease toxins domain-containing protein</fullName>
    </recommendedName>
</protein>
<evidence type="ECO:0000256" key="1">
    <source>
        <dbReference type="SAM" id="MobiDB-lite"/>
    </source>
</evidence>
<dbReference type="AlphaFoldDB" id="A0A659M6U9"/>
<comment type="caution">
    <text evidence="3">The sequence shown here is derived from an EMBL/GenBank/DDBJ whole genome shotgun (WGS) entry which is preliminary data.</text>
</comment>
<evidence type="ECO:0000313" key="4">
    <source>
        <dbReference type="Proteomes" id="UP000297878"/>
    </source>
</evidence>
<feature type="domain" description="HNH/Endo VII superfamily nuclease toxins" evidence="2">
    <location>
        <begin position="24"/>
        <end position="92"/>
    </location>
</feature>
<dbReference type="EMBL" id="PYJU01000046">
    <property type="protein sequence ID" value="TGC35180.1"/>
    <property type="molecule type" value="Genomic_DNA"/>
</dbReference>
<dbReference type="InterPro" id="IPR028048">
    <property type="entry name" value="Tox-HNH-EHHH"/>
</dbReference>
<dbReference type="Pfam" id="PF15657">
    <property type="entry name" value="Tox-HNH-EHHH"/>
    <property type="match status" value="1"/>
</dbReference>
<sequence>MLPGSSCTSLQSAISTTHPLRDLGSHGRYYEYTDARGHKRVIVELTADPRAPGPHTHVGQPKPSADPRTYDFKNDRYQKINNLSANDHHIYYDY</sequence>
<accession>A0A659M6U9</accession>
<name>A0A659M6U9_SALET</name>
<dbReference type="Proteomes" id="UP000297878">
    <property type="component" value="Unassembled WGS sequence"/>
</dbReference>
<proteinExistence type="predicted"/>
<feature type="region of interest" description="Disordered" evidence="1">
    <location>
        <begin position="48"/>
        <end position="67"/>
    </location>
</feature>
<reference evidence="3 4" key="1">
    <citation type="submission" date="2018-03" db="EMBL/GenBank/DDBJ databases">
        <title>Non-Typhoidal Salmonella genome sequencing and assembly.</title>
        <authorList>
            <person name="Matchawe C."/>
        </authorList>
    </citation>
    <scope>NUCLEOTIDE SEQUENCE [LARGE SCALE GENOMIC DNA]</scope>
    <source>
        <strain evidence="3 4">100ev</strain>
    </source>
</reference>